<comment type="similarity">
    <text evidence="2">Belongs to the kinesin light chain family.</text>
</comment>
<reference evidence="13 14" key="1">
    <citation type="journal article" date="2013" name="Genome Biol. Evol.">
        <title>Genomes of Stigonematalean cyanobacteria (subsection V) and the evolution of oxygenic photosynthesis from prokaryotes to plastids.</title>
        <authorList>
            <person name="Dagan T."/>
            <person name="Roettger M."/>
            <person name="Stucken K."/>
            <person name="Landan G."/>
            <person name="Koch R."/>
            <person name="Major P."/>
            <person name="Gould S.B."/>
            <person name="Goremykin V.V."/>
            <person name="Rippka R."/>
            <person name="Tandeau de Marsac N."/>
            <person name="Gugger M."/>
            <person name="Lockhart P.J."/>
            <person name="Allen J.F."/>
            <person name="Brune I."/>
            <person name="Maus I."/>
            <person name="Puhler A."/>
            <person name="Martin W.F."/>
        </authorList>
    </citation>
    <scope>NUCLEOTIDE SEQUENCE [LARGE SCALE GENOMIC DNA]</scope>
    <source>
        <strain evidence="13 14">PCC 7110</strain>
    </source>
</reference>
<evidence type="ECO:0000256" key="3">
    <source>
        <dbReference type="ARBA" id="ARBA00022490"/>
    </source>
</evidence>
<dbReference type="InterPro" id="IPR011990">
    <property type="entry name" value="TPR-like_helical_dom_sf"/>
</dbReference>
<keyword evidence="7 11" id="KW-0175">Coiled coil</keyword>
<protein>
    <recommendedName>
        <fullName evidence="12">CHAT domain-containing protein</fullName>
    </recommendedName>
</protein>
<evidence type="ECO:0000256" key="4">
    <source>
        <dbReference type="ARBA" id="ARBA00022701"/>
    </source>
</evidence>
<dbReference type="GO" id="GO:0005874">
    <property type="term" value="C:microtubule"/>
    <property type="evidence" value="ECO:0007669"/>
    <property type="project" value="UniProtKB-KW"/>
</dbReference>
<dbReference type="InterPro" id="IPR002151">
    <property type="entry name" value="Kinesin_light"/>
</dbReference>
<keyword evidence="3" id="KW-0963">Cytoplasm</keyword>
<sequence>MTHIIEHLNILNAQVVQLCGQGDIKQAVIVAKQAVMLAQNTQTTEHSVYCDSINNLAELYRIQGRYSEAEPLYQQALNTRKTLFGEEHIYVAQSLNNLGALYLSKGYYSQSEQYFLTVLNLCKRLLEDEHPQVLIVLNNLAEVYREQGRYQESENIYLQIIKIQNERENEYEVQDIWRTLNNLATLYKSQGRYQDAENKYLEAIERIKYLQGSEHHDVATSLNNLAVLYDSQGRYFQAEENYLQALAILKKLLGDEHSYIASTLNNIAGNYKDRGRYLEAEQKFMAALAMRKSVFGDEHPEVAASLSNLAEIYLIQGRYPEAEQNYLAAYSMRKRLLTSEHPNIAENLNNLAVLYLHQGRYIQAEQMHLDALSMCERLLGKQHPDYADYLNNLGKLYQHQGRYSEAEQKYLEVLEIRKISLGEEHPYIAEIFNDIAEVYRLQGRYIQSEQMHLTALAMSKKFLGEKHPDVAASLNSLAVLYAEQFKYSQAESLFLETLAIIKGVFGERHPQVASSMNGLAAIYTSQGRYLSAEQMYTEVLKIRKSLLGEEHPDVARSLNNLAKIDFSLGCYFEAERKYSEALELRKRLLGEEHPDVARSLNHLATILTASDRPTEALSYRIQASYINDKLISRVFAFSSDNDRFALIEKLRGNFDLFLSLIYKHLLDSDSAKQQALDFVLKRKALTTASLAAQNQALYSDRYPHLQDKFRQLGELNAQLVNLTFSASLFNDFTAYQEQLAQLEAQHNNLQKQLASEVPEIQLSEQLPNRFAVAEALPTDSILIEFVRFDVFDFHAVRAKGDKQWHAPRYLAFILPSGQPDAVQTIDLGEVQPIDNLIQVFHSQVSDSTKETLAWKKTAPLPKSQITPSASTTAIQLSQRLFQPILKGVRGYKHLIFAPDGNINLVPFQILPLDETGTHLLMDEYTVSYLGVGREILRSRVQTTRTANTSIIIADPDFDLASEPTRWEVGKSSQSTQVKTAIASQQSSNEEFINTLDGNLLSRAHGTRFLGESVAKKLKDVRLYVGTEALETHLTTQECPKIMLIATHGLFLPDIQQEPPKVGNQEFEHFALSTVKNPMMRSGVALAGANTWLSGGTLPREAGKGFVLAQDIASLDLWGNELTVLSACDTGRGDIKIGEGVFGLRRAFAVAGAKTLVMSLWKVPDTATALLMERFFDNLQHSMNRAEALQNAQNYIRKLTVKELRQSSLGIEVLEELLSVNKLSQQTKEEDTPLEHPLYWGAWICQGETNQ</sequence>
<dbReference type="Gene3D" id="1.25.40.10">
    <property type="entry name" value="Tetratricopeptide repeat domain"/>
    <property type="match status" value="4"/>
</dbReference>
<keyword evidence="5" id="KW-0677">Repeat</keyword>
<feature type="domain" description="CHAT" evidence="12">
    <location>
        <begin position="873"/>
        <end position="1246"/>
    </location>
</feature>
<dbReference type="STRING" id="128403.WA1_01950"/>
<dbReference type="Pfam" id="PF13424">
    <property type="entry name" value="TPR_12"/>
    <property type="match status" value="6"/>
</dbReference>
<dbReference type="Pfam" id="PF13374">
    <property type="entry name" value="TPR_10"/>
    <property type="match status" value="1"/>
</dbReference>
<dbReference type="Proteomes" id="UP000076925">
    <property type="component" value="Unassembled WGS sequence"/>
</dbReference>
<keyword evidence="14" id="KW-1185">Reference proteome</keyword>
<evidence type="ECO:0000259" key="12">
    <source>
        <dbReference type="Pfam" id="PF12770"/>
    </source>
</evidence>
<dbReference type="SMART" id="SM00028">
    <property type="entry name" value="TPR"/>
    <property type="match status" value="14"/>
</dbReference>
<evidence type="ECO:0000256" key="1">
    <source>
        <dbReference type="ARBA" id="ARBA00004245"/>
    </source>
</evidence>
<comment type="subcellular location">
    <subcellularLocation>
        <location evidence="1">Cytoplasm</location>
        <location evidence="1">Cytoskeleton</location>
    </subcellularLocation>
</comment>
<evidence type="ECO:0000256" key="2">
    <source>
        <dbReference type="ARBA" id="ARBA00009622"/>
    </source>
</evidence>
<dbReference type="AlphaFoldDB" id="A0A139XHQ7"/>
<dbReference type="PROSITE" id="PS50005">
    <property type="entry name" value="TPR"/>
    <property type="match status" value="2"/>
</dbReference>
<keyword evidence="6 10" id="KW-0802">TPR repeat</keyword>
<evidence type="ECO:0000256" key="10">
    <source>
        <dbReference type="PROSITE-ProRule" id="PRU00339"/>
    </source>
</evidence>
<keyword evidence="8" id="KW-0505">Motor protein</keyword>
<keyword evidence="9" id="KW-0206">Cytoskeleton</keyword>
<comment type="caution">
    <text evidence="13">The sequence shown here is derived from an EMBL/GenBank/DDBJ whole genome shotgun (WGS) entry which is preliminary data.</text>
</comment>
<evidence type="ECO:0000256" key="7">
    <source>
        <dbReference type="ARBA" id="ARBA00023054"/>
    </source>
</evidence>
<dbReference type="RefSeq" id="WP_066613329.1">
    <property type="nucleotide sequence ID" value="NZ_KQ976354.1"/>
</dbReference>
<dbReference type="InterPro" id="IPR019734">
    <property type="entry name" value="TPR_rpt"/>
</dbReference>
<feature type="coiled-coil region" evidence="11">
    <location>
        <begin position="725"/>
        <end position="752"/>
    </location>
</feature>
<dbReference type="PANTHER" id="PTHR45783">
    <property type="entry name" value="KINESIN LIGHT CHAIN"/>
    <property type="match status" value="1"/>
</dbReference>
<dbReference type="GO" id="GO:0019894">
    <property type="term" value="F:kinesin binding"/>
    <property type="evidence" value="ECO:0007669"/>
    <property type="project" value="TreeGrafter"/>
</dbReference>
<dbReference type="Pfam" id="PF12770">
    <property type="entry name" value="CHAT"/>
    <property type="match status" value="1"/>
</dbReference>
<evidence type="ECO:0000256" key="9">
    <source>
        <dbReference type="ARBA" id="ARBA00023212"/>
    </source>
</evidence>
<dbReference type="SUPFAM" id="SSF48452">
    <property type="entry name" value="TPR-like"/>
    <property type="match status" value="5"/>
</dbReference>
<feature type="repeat" description="TPR" evidence="10">
    <location>
        <begin position="92"/>
        <end position="125"/>
    </location>
</feature>
<dbReference type="GO" id="GO:0007018">
    <property type="term" value="P:microtubule-based movement"/>
    <property type="evidence" value="ECO:0007669"/>
    <property type="project" value="TreeGrafter"/>
</dbReference>
<evidence type="ECO:0000313" key="14">
    <source>
        <dbReference type="Proteomes" id="UP000076925"/>
    </source>
</evidence>
<dbReference type="Pfam" id="PF13176">
    <property type="entry name" value="TPR_7"/>
    <property type="match status" value="1"/>
</dbReference>
<dbReference type="PRINTS" id="PR00381">
    <property type="entry name" value="KINESINLIGHT"/>
</dbReference>
<evidence type="ECO:0000256" key="6">
    <source>
        <dbReference type="ARBA" id="ARBA00022803"/>
    </source>
</evidence>
<evidence type="ECO:0000313" key="13">
    <source>
        <dbReference type="EMBL" id="KYC44226.1"/>
    </source>
</evidence>
<proteinExistence type="inferred from homology"/>
<dbReference type="InterPro" id="IPR024983">
    <property type="entry name" value="CHAT_dom"/>
</dbReference>
<name>A0A139XHQ7_9CYAN</name>
<feature type="repeat" description="TPR" evidence="10">
    <location>
        <begin position="387"/>
        <end position="420"/>
    </location>
</feature>
<dbReference type="GO" id="GO:0005871">
    <property type="term" value="C:kinesin complex"/>
    <property type="evidence" value="ECO:0007669"/>
    <property type="project" value="InterPro"/>
</dbReference>
<dbReference type="OrthoDB" id="9797911at2"/>
<dbReference type="GO" id="GO:0005737">
    <property type="term" value="C:cytoplasm"/>
    <property type="evidence" value="ECO:0007669"/>
    <property type="project" value="TreeGrafter"/>
</dbReference>
<dbReference type="PANTHER" id="PTHR45783:SF3">
    <property type="entry name" value="KINESIN LIGHT CHAIN"/>
    <property type="match status" value="1"/>
</dbReference>
<gene>
    <name evidence="13" type="ORF">WA1_01950</name>
</gene>
<accession>A0A139XHQ7</accession>
<evidence type="ECO:0000256" key="11">
    <source>
        <dbReference type="SAM" id="Coils"/>
    </source>
</evidence>
<evidence type="ECO:0000256" key="8">
    <source>
        <dbReference type="ARBA" id="ARBA00023175"/>
    </source>
</evidence>
<evidence type="ECO:0000256" key="5">
    <source>
        <dbReference type="ARBA" id="ARBA00022737"/>
    </source>
</evidence>
<dbReference type="EMBL" id="ANNX02000012">
    <property type="protein sequence ID" value="KYC44226.1"/>
    <property type="molecule type" value="Genomic_DNA"/>
</dbReference>
<keyword evidence="4" id="KW-0493">Microtubule</keyword>
<organism evidence="13 14">
    <name type="scientific">Scytonema hofmannii PCC 7110</name>
    <dbReference type="NCBI Taxonomy" id="128403"/>
    <lineage>
        <taxon>Bacteria</taxon>
        <taxon>Bacillati</taxon>
        <taxon>Cyanobacteriota</taxon>
        <taxon>Cyanophyceae</taxon>
        <taxon>Nostocales</taxon>
        <taxon>Scytonemataceae</taxon>
        <taxon>Scytonema</taxon>
    </lineage>
</organism>